<protein>
    <recommendedName>
        <fullName evidence="9">Membrane fusion protein (MFP) family protein</fullName>
    </recommendedName>
</protein>
<evidence type="ECO:0000256" key="7">
    <source>
        <dbReference type="ARBA" id="ARBA00022989"/>
    </source>
</evidence>
<dbReference type="InterPro" id="IPR006144">
    <property type="entry name" value="Secretion_HlyD_CS"/>
</dbReference>
<reference evidence="13 14" key="1">
    <citation type="submission" date="2023-07" db="EMBL/GenBank/DDBJ databases">
        <title>Sorghum-associated microbial communities from plants grown in Nebraska, USA.</title>
        <authorList>
            <person name="Schachtman D."/>
        </authorList>
    </citation>
    <scope>NUCLEOTIDE SEQUENCE [LARGE SCALE GENOMIC DNA]</scope>
    <source>
        <strain evidence="13 14">DS1781</strain>
    </source>
</reference>
<dbReference type="PROSITE" id="PS00543">
    <property type="entry name" value="HLYD_FAMILY"/>
    <property type="match status" value="1"/>
</dbReference>
<gene>
    <name evidence="13" type="ORF">J2739_005139</name>
</gene>
<comment type="similarity">
    <text evidence="2 9">Belongs to the membrane fusion protein (MFP) (TC 8.A.1) family.</text>
</comment>
<dbReference type="EMBL" id="JAVDRF010000016">
    <property type="protein sequence ID" value="MDR6539343.1"/>
    <property type="molecule type" value="Genomic_DNA"/>
</dbReference>
<dbReference type="PANTHER" id="PTHR30386:SF27">
    <property type="entry name" value="MEMBRANE FUSION PROTEIN (MFP) FAMILY PROTEIN"/>
    <property type="match status" value="1"/>
</dbReference>
<evidence type="ECO:0000256" key="4">
    <source>
        <dbReference type="ARBA" id="ARBA00022475"/>
    </source>
</evidence>
<evidence type="ECO:0000259" key="12">
    <source>
        <dbReference type="Pfam" id="PF26002"/>
    </source>
</evidence>
<dbReference type="InterPro" id="IPR058982">
    <property type="entry name" value="Beta-barrel_AprE"/>
</dbReference>
<keyword evidence="8 9" id="KW-0472">Membrane</keyword>
<proteinExistence type="inferred from homology"/>
<evidence type="ECO:0000313" key="14">
    <source>
        <dbReference type="Proteomes" id="UP001184230"/>
    </source>
</evidence>
<keyword evidence="14" id="KW-1185">Reference proteome</keyword>
<dbReference type="Proteomes" id="UP001184230">
    <property type="component" value="Unassembled WGS sequence"/>
</dbReference>
<evidence type="ECO:0000256" key="1">
    <source>
        <dbReference type="ARBA" id="ARBA00004377"/>
    </source>
</evidence>
<dbReference type="InterPro" id="IPR059040">
    <property type="entry name" value="HH_CyaD-like"/>
</dbReference>
<comment type="caution">
    <text evidence="13">The sequence shown here is derived from an EMBL/GenBank/DDBJ whole genome shotgun (WGS) entry which is preliminary data.</text>
</comment>
<evidence type="ECO:0000256" key="3">
    <source>
        <dbReference type="ARBA" id="ARBA00022448"/>
    </source>
</evidence>
<name>A0ABU1NLK0_9BURK</name>
<feature type="domain" description="CyaD-like alpha-helical hairpin" evidence="11">
    <location>
        <begin position="125"/>
        <end position="322"/>
    </location>
</feature>
<dbReference type="RefSeq" id="WP_309906952.1">
    <property type="nucleotide sequence ID" value="NZ_JAVDRF010000016.1"/>
</dbReference>
<organism evidence="13 14">
    <name type="scientific">Variovorax soli</name>
    <dbReference type="NCBI Taxonomy" id="376815"/>
    <lineage>
        <taxon>Bacteria</taxon>
        <taxon>Pseudomonadati</taxon>
        <taxon>Pseudomonadota</taxon>
        <taxon>Betaproteobacteria</taxon>
        <taxon>Burkholderiales</taxon>
        <taxon>Comamonadaceae</taxon>
        <taxon>Variovorax</taxon>
    </lineage>
</organism>
<accession>A0ABU1NLK0</accession>
<keyword evidence="7 9" id="KW-1133">Transmembrane helix</keyword>
<keyword evidence="10" id="KW-0175">Coiled coil</keyword>
<evidence type="ECO:0000259" key="11">
    <source>
        <dbReference type="Pfam" id="PF25988"/>
    </source>
</evidence>
<feature type="domain" description="AprE-like beta-barrel" evidence="12">
    <location>
        <begin position="361"/>
        <end position="450"/>
    </location>
</feature>
<keyword evidence="4 9" id="KW-1003">Cell membrane</keyword>
<evidence type="ECO:0000256" key="5">
    <source>
        <dbReference type="ARBA" id="ARBA00022519"/>
    </source>
</evidence>
<dbReference type="PANTHER" id="PTHR30386">
    <property type="entry name" value="MEMBRANE FUSION SUBUNIT OF EMRAB-TOLC MULTIDRUG EFFLUX PUMP"/>
    <property type="match status" value="1"/>
</dbReference>
<evidence type="ECO:0000256" key="2">
    <source>
        <dbReference type="ARBA" id="ARBA00009477"/>
    </source>
</evidence>
<keyword evidence="6 9" id="KW-0812">Transmembrane</keyword>
<dbReference type="Gene3D" id="2.40.30.170">
    <property type="match status" value="1"/>
</dbReference>
<evidence type="ECO:0000256" key="9">
    <source>
        <dbReference type="RuleBase" id="RU365093"/>
    </source>
</evidence>
<sequence>MPHSIAELLARYGAVFKAAWRYRHELAGPQRQADEAAFLPAALSLQETPVHPAPRRLAFGLIALFLVALVWAIAGQVDIVAAAPGRIVVSERSKVVQALEPSVVKRVRVKDGDRVEAGQPLVELDPTSASADKTSVDEQLKSAQSEVLRSRVLQQALQQPARTLDLGQSIPADWTEADRSATRAQLSDEWSDIQAKLARAAAEIDHRRAEIATVREMVAKLEITVPIARQREADFKQLADQGFMSSHANQDRTRERIELERDLATQRARLEEANAALRESENARSAYIAETRHSLSAREAAAELKRQQGIQELAKASQRERLTTLKAPVAGTVQQLATHTEGGVVTQAQPIMVIVPDDAQLTAEVTLENKDIGFVNVNQQAEIKLETFPFTRYGTVRATVTSVTADAVNDEKRGAIFPVTLSLHSPSIDVDGKPIRLSPGMNLTAEIRTGKRRIIEYLLSPVQRAASESLRER</sequence>
<dbReference type="InterPro" id="IPR050739">
    <property type="entry name" value="MFP"/>
</dbReference>
<dbReference type="InterPro" id="IPR010129">
    <property type="entry name" value="T1SS_HlyD"/>
</dbReference>
<evidence type="ECO:0000256" key="6">
    <source>
        <dbReference type="ARBA" id="ARBA00022692"/>
    </source>
</evidence>
<comment type="subcellular location">
    <subcellularLocation>
        <location evidence="1 9">Cell inner membrane</location>
        <topology evidence="1 9">Single-pass membrane protein</topology>
    </subcellularLocation>
</comment>
<dbReference type="SUPFAM" id="SSF111369">
    <property type="entry name" value="HlyD-like secretion proteins"/>
    <property type="match status" value="1"/>
</dbReference>
<keyword evidence="5 9" id="KW-0997">Cell inner membrane</keyword>
<evidence type="ECO:0000313" key="13">
    <source>
        <dbReference type="EMBL" id="MDR6539343.1"/>
    </source>
</evidence>
<keyword evidence="3 9" id="KW-0813">Transport</keyword>
<feature type="transmembrane region" description="Helical" evidence="9">
    <location>
        <begin position="57"/>
        <end position="74"/>
    </location>
</feature>
<feature type="coiled-coil region" evidence="10">
    <location>
        <begin position="256"/>
        <end position="290"/>
    </location>
</feature>
<dbReference type="Pfam" id="PF26002">
    <property type="entry name" value="Beta-barrel_AprE"/>
    <property type="match status" value="1"/>
</dbReference>
<dbReference type="Pfam" id="PF25988">
    <property type="entry name" value="HH_CyaD"/>
    <property type="match status" value="1"/>
</dbReference>
<evidence type="ECO:0000256" key="10">
    <source>
        <dbReference type="SAM" id="Coils"/>
    </source>
</evidence>
<dbReference type="PRINTS" id="PR01490">
    <property type="entry name" value="RTXTOXIND"/>
</dbReference>
<dbReference type="Gene3D" id="2.40.50.100">
    <property type="match status" value="1"/>
</dbReference>
<evidence type="ECO:0000256" key="8">
    <source>
        <dbReference type="ARBA" id="ARBA00023136"/>
    </source>
</evidence>
<dbReference type="NCBIfam" id="TIGR01843">
    <property type="entry name" value="type_I_hlyD"/>
    <property type="match status" value="1"/>
</dbReference>